<keyword evidence="4" id="KW-1015">Disulfide bond</keyword>
<dbReference type="EMBL" id="GDHF01029781">
    <property type="protein sequence ID" value="JAI22533.1"/>
    <property type="molecule type" value="Transcribed_RNA"/>
</dbReference>
<evidence type="ECO:0000256" key="1">
    <source>
        <dbReference type="ARBA" id="ARBA00022669"/>
    </source>
</evidence>
<organism evidence="8">
    <name type="scientific">Bactrocera latifrons</name>
    <name type="common">Malaysian fruit fly</name>
    <name type="synonym">Chaetodacus latifrons</name>
    <dbReference type="NCBI Taxonomy" id="174628"/>
    <lineage>
        <taxon>Eukaryota</taxon>
        <taxon>Metazoa</taxon>
        <taxon>Ecdysozoa</taxon>
        <taxon>Arthropoda</taxon>
        <taxon>Hexapoda</taxon>
        <taxon>Insecta</taxon>
        <taxon>Pterygota</taxon>
        <taxon>Neoptera</taxon>
        <taxon>Endopterygota</taxon>
        <taxon>Diptera</taxon>
        <taxon>Brachycera</taxon>
        <taxon>Muscomorpha</taxon>
        <taxon>Tephritoidea</taxon>
        <taxon>Tephritidae</taxon>
        <taxon>Bactrocera</taxon>
        <taxon>Bactrocera</taxon>
    </lineage>
</organism>
<dbReference type="PANTHER" id="PTHR23301:SF106">
    <property type="entry name" value="CHITIN-BINDING TYPE-2 DOMAIN-CONTAINING PROTEIN-RELATED"/>
    <property type="match status" value="1"/>
</dbReference>
<dbReference type="OrthoDB" id="6020543at2759"/>
<dbReference type="AlphaFoldDB" id="A0A0K8U7H4"/>
<dbReference type="PANTHER" id="PTHR23301">
    <property type="entry name" value="CHITIN BINDING PERITROPHIN-A"/>
    <property type="match status" value="1"/>
</dbReference>
<dbReference type="SUPFAM" id="SSF57625">
    <property type="entry name" value="Invertebrate chitin-binding proteins"/>
    <property type="match status" value="3"/>
</dbReference>
<dbReference type="InterPro" id="IPR051940">
    <property type="entry name" value="Chitin_bind-dev_reg"/>
</dbReference>
<protein>
    <recommendedName>
        <fullName evidence="7">Chitin-binding type-2 domain-containing protein</fullName>
    </recommendedName>
</protein>
<keyword evidence="3" id="KW-0677">Repeat</keyword>
<evidence type="ECO:0000256" key="6">
    <source>
        <dbReference type="SAM" id="SignalP"/>
    </source>
</evidence>
<accession>A0A0K8U7H4</accession>
<dbReference type="GO" id="GO:0005576">
    <property type="term" value="C:extracellular region"/>
    <property type="evidence" value="ECO:0007669"/>
    <property type="project" value="InterPro"/>
</dbReference>
<proteinExistence type="predicted"/>
<dbReference type="Pfam" id="PF01607">
    <property type="entry name" value="CBM_14"/>
    <property type="match status" value="3"/>
</dbReference>
<keyword evidence="1" id="KW-0147">Chitin-binding</keyword>
<dbReference type="Gene3D" id="2.170.140.10">
    <property type="entry name" value="Chitin binding domain"/>
    <property type="match status" value="3"/>
</dbReference>
<dbReference type="SMART" id="SM00494">
    <property type="entry name" value="ChtBD2"/>
    <property type="match status" value="3"/>
</dbReference>
<gene>
    <name evidence="8" type="ORF">c0_g1_i1</name>
</gene>
<dbReference type="PROSITE" id="PS50940">
    <property type="entry name" value="CHIT_BIND_II"/>
    <property type="match status" value="3"/>
</dbReference>
<dbReference type="GO" id="GO:0008061">
    <property type="term" value="F:chitin binding"/>
    <property type="evidence" value="ECO:0007669"/>
    <property type="project" value="UniProtKB-KW"/>
</dbReference>
<reference evidence="8" key="1">
    <citation type="submission" date="2015-06" db="EMBL/GenBank/DDBJ databases">
        <authorList>
            <person name="Hoefler B.C."/>
            <person name="Straight P.D."/>
        </authorList>
    </citation>
    <scope>NUCLEOTIDE SEQUENCE</scope>
</reference>
<sequence length="302" mass="33598">MVTSKWIIHILLVFAAVFNAAVSGKSYRECIGFENGQKYVASQEDCAKYIYCDGNNSFEGACLADNYFNEKEGKCDERASVVCKVGQQLSGEDKPHSSKQSFGSGVASTDGLRVDPVNIFDGQLISQQQAKQEQQLVNGFGGGIVGSEAVTGLALNGIDVGNTGSSTAMAQTPLCPRRYGLENVMYLPNTQSCAAYYACYNGIAIPMLCPRHSYFNQMTSHCERENNMYCPYDRPVRLICNRGVYDYIPHPRNCGYYYFCSNGYLMIFQCPFQYLWDYVRRSCVQRSEAKCFSSAIAEAMLT</sequence>
<keyword evidence="2 6" id="KW-0732">Signal</keyword>
<dbReference type="InterPro" id="IPR002557">
    <property type="entry name" value="Chitin-bd_dom"/>
</dbReference>
<feature type="domain" description="Chitin-binding type-2" evidence="7">
    <location>
        <begin position="237"/>
        <end position="293"/>
    </location>
</feature>
<keyword evidence="5" id="KW-0325">Glycoprotein</keyword>
<feature type="chain" id="PRO_5005520720" description="Chitin-binding type-2 domain-containing protein" evidence="6">
    <location>
        <begin position="24"/>
        <end position="302"/>
    </location>
</feature>
<name>A0A0K8U7H4_BACLA</name>
<dbReference type="InterPro" id="IPR036508">
    <property type="entry name" value="Chitin-bd_dom_sf"/>
</dbReference>
<evidence type="ECO:0000256" key="2">
    <source>
        <dbReference type="ARBA" id="ARBA00022729"/>
    </source>
</evidence>
<evidence type="ECO:0000259" key="7">
    <source>
        <dbReference type="PROSITE" id="PS50940"/>
    </source>
</evidence>
<evidence type="ECO:0000256" key="5">
    <source>
        <dbReference type="ARBA" id="ARBA00023180"/>
    </source>
</evidence>
<feature type="signal peptide" evidence="6">
    <location>
        <begin position="1"/>
        <end position="23"/>
    </location>
</feature>
<evidence type="ECO:0000313" key="8">
    <source>
        <dbReference type="EMBL" id="JAI22533.1"/>
    </source>
</evidence>
<evidence type="ECO:0000256" key="4">
    <source>
        <dbReference type="ARBA" id="ARBA00023157"/>
    </source>
</evidence>
<feature type="domain" description="Chitin-binding type-2" evidence="7">
    <location>
        <begin position="172"/>
        <end position="232"/>
    </location>
</feature>
<evidence type="ECO:0000256" key="3">
    <source>
        <dbReference type="ARBA" id="ARBA00022737"/>
    </source>
</evidence>
<feature type="domain" description="Chitin-binding type-2" evidence="7">
    <location>
        <begin position="27"/>
        <end position="85"/>
    </location>
</feature>